<evidence type="ECO:0000256" key="9">
    <source>
        <dbReference type="ARBA" id="ARBA00023207"/>
    </source>
</evidence>
<dbReference type="GO" id="GO:0005576">
    <property type="term" value="C:extracellular region"/>
    <property type="evidence" value="ECO:0007669"/>
    <property type="project" value="TreeGrafter"/>
</dbReference>
<keyword evidence="4" id="KW-0336">GPI-anchor</keyword>
<dbReference type="GO" id="GO:0016477">
    <property type="term" value="P:cell migration"/>
    <property type="evidence" value="ECO:0007669"/>
    <property type="project" value="TreeGrafter"/>
</dbReference>
<organism evidence="14 15">
    <name type="scientific">Magallana gigas</name>
    <name type="common">Pacific oyster</name>
    <name type="synonym">Crassostrea gigas</name>
    <dbReference type="NCBI Taxonomy" id="29159"/>
    <lineage>
        <taxon>Eukaryota</taxon>
        <taxon>Metazoa</taxon>
        <taxon>Spiralia</taxon>
        <taxon>Lophotrochozoa</taxon>
        <taxon>Mollusca</taxon>
        <taxon>Bivalvia</taxon>
        <taxon>Autobranchia</taxon>
        <taxon>Pteriomorphia</taxon>
        <taxon>Ostreida</taxon>
        <taxon>Ostreoidea</taxon>
        <taxon>Ostreidae</taxon>
        <taxon>Magallana</taxon>
    </lineage>
</organism>
<comment type="subcellular location">
    <subcellularLocation>
        <location evidence="1">Cell membrane</location>
        <topology evidence="1">Lipid-anchor</topology>
        <topology evidence="1">GPI-anchor</topology>
    </subcellularLocation>
</comment>
<dbReference type="GO" id="GO:0009986">
    <property type="term" value="C:cell surface"/>
    <property type="evidence" value="ECO:0007669"/>
    <property type="project" value="TreeGrafter"/>
</dbReference>
<evidence type="ECO:0000256" key="12">
    <source>
        <dbReference type="SAM" id="MobiDB-lite"/>
    </source>
</evidence>
<dbReference type="AlphaFoldDB" id="A0A8W8ILY1"/>
<comment type="similarity">
    <text evidence="2 11">Belongs to the glypican family.</text>
</comment>
<evidence type="ECO:0000256" key="3">
    <source>
        <dbReference type="ARBA" id="ARBA00022475"/>
    </source>
</evidence>
<dbReference type="EnsemblMetazoa" id="G14653.1">
    <property type="protein sequence ID" value="G14653.1:cds"/>
    <property type="gene ID" value="G14653"/>
</dbReference>
<dbReference type="PANTHER" id="PTHR10822">
    <property type="entry name" value="GLYPICAN"/>
    <property type="match status" value="1"/>
</dbReference>
<keyword evidence="7" id="KW-0472">Membrane</keyword>
<sequence>MSINCLKPYFVCFFLWTSFMNSVADLDSGTHTGCHRVKQAYLREHIGPSDLVPSEPIYDRDISICFNAATKDPSEKTCCSKSSELSYVTAAENFLRDTIRIKNAYLKKLVMDHIVQYEERLENVIKSSFNRTSQLLIDLYDIPASAHEEALRAFYQDIRTYLKMKHVSLYGSVNDLFDSLFPYLYKFIVEGKNSSVTLSPEHIQCLKNKRQDIVPNPFGTQHYNLSHNLNKALSTAKSYLEVLTLLVETINATDHVTLTEKCQHSVTRLQYCSHCQQEVDIKPCKGFCLNSMRRCLAQLSVISSDWNGLIMSVGRVQSWMNQKYDAEHMLNHLDGKLDTAIMYALSNSNHFMDSAQQNCGFKTEINPKQAAPTGESSDSSSKSGSLRKKREIGGEMYEKILEVMKELLTSLKMFDTIADDICNQEIFYDQDINSTECWNGLTKGRYTEVVEDIPTLLTRTAMVIDPRLVSLKDKLAAMRVNLMTRYSDFDYTLDRGHFQSDSFKYGSGDYHHLTDDEDLWGINSGDDMYSGSGSGTTMEVDVVTDGPGVNLIPTKPINNFDSEDSQDPSGGSSCLTISIATVLMMTLTLTLL</sequence>
<keyword evidence="9" id="KW-0357">Heparan sulfate</keyword>
<reference evidence="14" key="1">
    <citation type="submission" date="2022-08" db="UniProtKB">
        <authorList>
            <consortium name="EnsemblMetazoa"/>
        </authorList>
    </citation>
    <scope>IDENTIFICATION</scope>
    <source>
        <strain evidence="14">05x7-T-G4-1.051#20</strain>
    </source>
</reference>
<name>A0A8W8ILY1_MAGGI</name>
<dbReference type="GO" id="GO:0090263">
    <property type="term" value="P:positive regulation of canonical Wnt signaling pathway"/>
    <property type="evidence" value="ECO:0007669"/>
    <property type="project" value="TreeGrafter"/>
</dbReference>
<protein>
    <recommendedName>
        <fullName evidence="16">Glypican-5</fullName>
    </recommendedName>
</protein>
<evidence type="ECO:0000256" key="7">
    <source>
        <dbReference type="ARBA" id="ARBA00023136"/>
    </source>
</evidence>
<evidence type="ECO:0000256" key="4">
    <source>
        <dbReference type="ARBA" id="ARBA00022622"/>
    </source>
</evidence>
<keyword evidence="6" id="KW-0654">Proteoglycan</keyword>
<evidence type="ECO:0008006" key="16">
    <source>
        <dbReference type="Google" id="ProtNLM"/>
    </source>
</evidence>
<feature type="region of interest" description="Disordered" evidence="12">
    <location>
        <begin position="366"/>
        <end position="389"/>
    </location>
</feature>
<keyword evidence="5 13" id="KW-0732">Signal</keyword>
<feature type="chain" id="PRO_5036497193" description="Glypican-5" evidence="13">
    <location>
        <begin position="25"/>
        <end position="592"/>
    </location>
</feature>
<dbReference type="InterPro" id="IPR001863">
    <property type="entry name" value="Glypican"/>
</dbReference>
<feature type="signal peptide" evidence="13">
    <location>
        <begin position="1"/>
        <end position="24"/>
    </location>
</feature>
<evidence type="ECO:0000256" key="11">
    <source>
        <dbReference type="RuleBase" id="RU003518"/>
    </source>
</evidence>
<evidence type="ECO:0000256" key="2">
    <source>
        <dbReference type="ARBA" id="ARBA00010260"/>
    </source>
</evidence>
<dbReference type="OMA" id="RGCSAQY"/>
<dbReference type="GO" id="GO:1905475">
    <property type="term" value="P:regulation of protein localization to membrane"/>
    <property type="evidence" value="ECO:0007669"/>
    <property type="project" value="TreeGrafter"/>
</dbReference>
<keyword evidence="3" id="KW-1003">Cell membrane</keyword>
<keyword evidence="8" id="KW-0325">Glycoprotein</keyword>
<dbReference type="GO" id="GO:0005886">
    <property type="term" value="C:plasma membrane"/>
    <property type="evidence" value="ECO:0007669"/>
    <property type="project" value="UniProtKB-SubCell"/>
</dbReference>
<proteinExistence type="inferred from homology"/>
<evidence type="ECO:0000256" key="13">
    <source>
        <dbReference type="SAM" id="SignalP"/>
    </source>
</evidence>
<dbReference type="GO" id="GO:0098552">
    <property type="term" value="C:side of membrane"/>
    <property type="evidence" value="ECO:0007669"/>
    <property type="project" value="UniProtKB-KW"/>
</dbReference>
<evidence type="ECO:0000256" key="5">
    <source>
        <dbReference type="ARBA" id="ARBA00022729"/>
    </source>
</evidence>
<accession>A0A8W8ILY1</accession>
<evidence type="ECO:0000313" key="15">
    <source>
        <dbReference type="Proteomes" id="UP000005408"/>
    </source>
</evidence>
<evidence type="ECO:0000256" key="1">
    <source>
        <dbReference type="ARBA" id="ARBA00004609"/>
    </source>
</evidence>
<evidence type="ECO:0000256" key="8">
    <source>
        <dbReference type="ARBA" id="ARBA00023180"/>
    </source>
</evidence>
<evidence type="ECO:0000256" key="6">
    <source>
        <dbReference type="ARBA" id="ARBA00022974"/>
    </source>
</evidence>
<keyword evidence="15" id="KW-1185">Reference proteome</keyword>
<dbReference type="Proteomes" id="UP000005408">
    <property type="component" value="Unassembled WGS sequence"/>
</dbReference>
<evidence type="ECO:0000256" key="10">
    <source>
        <dbReference type="ARBA" id="ARBA00023288"/>
    </source>
</evidence>
<dbReference type="Pfam" id="PF01153">
    <property type="entry name" value="Glypican"/>
    <property type="match status" value="1"/>
</dbReference>
<dbReference type="PANTHER" id="PTHR10822:SF29">
    <property type="entry name" value="DIVISION ABNORMALLY DELAYED PROTEIN"/>
    <property type="match status" value="1"/>
</dbReference>
<keyword evidence="10" id="KW-0449">Lipoprotein</keyword>
<evidence type="ECO:0000313" key="14">
    <source>
        <dbReference type="EnsemblMetazoa" id="G14653.1:cds"/>
    </source>
</evidence>
<dbReference type="OrthoDB" id="6380619at2759"/>